<feature type="transmembrane region" description="Helical" evidence="7">
    <location>
        <begin position="113"/>
        <end position="134"/>
    </location>
</feature>
<keyword evidence="5 7" id="KW-1133">Transmembrane helix</keyword>
<dbReference type="CDD" id="cd13127">
    <property type="entry name" value="MATE_tuaB_like"/>
    <property type="match status" value="1"/>
</dbReference>
<comment type="similarity">
    <text evidence="2">Belongs to the polysaccharide synthase family.</text>
</comment>
<feature type="transmembrane region" description="Helical" evidence="7">
    <location>
        <begin position="287"/>
        <end position="306"/>
    </location>
</feature>
<feature type="transmembrane region" description="Helical" evidence="7">
    <location>
        <begin position="443"/>
        <end position="463"/>
    </location>
</feature>
<protein>
    <submittedName>
        <fullName evidence="8">Membrane protein involved in the export of O-antigen and teichoic acid</fullName>
    </submittedName>
</protein>
<evidence type="ECO:0000256" key="7">
    <source>
        <dbReference type="SAM" id="Phobius"/>
    </source>
</evidence>
<dbReference type="InterPro" id="IPR050833">
    <property type="entry name" value="Poly_Biosynth_Transport"/>
</dbReference>
<accession>A0A1I4IFW9</accession>
<comment type="subcellular location">
    <subcellularLocation>
        <location evidence="1">Cell membrane</location>
        <topology evidence="1">Multi-pass membrane protein</topology>
    </subcellularLocation>
</comment>
<reference evidence="8 9" key="1">
    <citation type="submission" date="2016-10" db="EMBL/GenBank/DDBJ databases">
        <authorList>
            <person name="de Groot N.N."/>
        </authorList>
    </citation>
    <scope>NUCLEOTIDE SEQUENCE [LARGE SCALE GENOMIC DNA]</scope>
    <source>
        <strain evidence="8 9">ATCC 43154</strain>
    </source>
</reference>
<dbReference type="PANTHER" id="PTHR30250">
    <property type="entry name" value="PST FAMILY PREDICTED COLANIC ACID TRANSPORTER"/>
    <property type="match status" value="1"/>
</dbReference>
<keyword evidence="9" id="KW-1185">Reference proteome</keyword>
<dbReference type="GO" id="GO:0005886">
    <property type="term" value="C:plasma membrane"/>
    <property type="evidence" value="ECO:0007669"/>
    <property type="project" value="UniProtKB-SubCell"/>
</dbReference>
<name>A0A1I4IFW9_9BURK</name>
<dbReference type="EMBL" id="FOTW01000005">
    <property type="protein sequence ID" value="SFL53208.1"/>
    <property type="molecule type" value="Genomic_DNA"/>
</dbReference>
<feature type="transmembrane region" description="Helical" evidence="7">
    <location>
        <begin position="414"/>
        <end position="431"/>
    </location>
</feature>
<evidence type="ECO:0000256" key="1">
    <source>
        <dbReference type="ARBA" id="ARBA00004651"/>
    </source>
</evidence>
<evidence type="ECO:0000256" key="6">
    <source>
        <dbReference type="ARBA" id="ARBA00023136"/>
    </source>
</evidence>
<evidence type="ECO:0000256" key="4">
    <source>
        <dbReference type="ARBA" id="ARBA00022692"/>
    </source>
</evidence>
<feature type="transmembrane region" description="Helical" evidence="7">
    <location>
        <begin position="318"/>
        <end position="341"/>
    </location>
</feature>
<feature type="transmembrane region" description="Helical" evidence="7">
    <location>
        <begin position="353"/>
        <end position="371"/>
    </location>
</feature>
<evidence type="ECO:0000313" key="9">
    <source>
        <dbReference type="Proteomes" id="UP000199470"/>
    </source>
</evidence>
<dbReference type="RefSeq" id="WP_174900397.1">
    <property type="nucleotide sequence ID" value="NZ_FOTW01000005.1"/>
</dbReference>
<evidence type="ECO:0000256" key="5">
    <source>
        <dbReference type="ARBA" id="ARBA00022989"/>
    </source>
</evidence>
<dbReference type="PANTHER" id="PTHR30250:SF10">
    <property type="entry name" value="LIPOPOLYSACCHARIDE BIOSYNTHESIS PROTEIN WZXC"/>
    <property type="match status" value="1"/>
</dbReference>
<proteinExistence type="inferred from homology"/>
<feature type="transmembrane region" description="Helical" evidence="7">
    <location>
        <begin position="20"/>
        <end position="37"/>
    </location>
</feature>
<keyword evidence="3" id="KW-1003">Cell membrane</keyword>
<evidence type="ECO:0000313" key="8">
    <source>
        <dbReference type="EMBL" id="SFL53208.1"/>
    </source>
</evidence>
<evidence type="ECO:0000256" key="3">
    <source>
        <dbReference type="ARBA" id="ARBA00022475"/>
    </source>
</evidence>
<gene>
    <name evidence="8" type="ORF">SAMN02982985_00545</name>
</gene>
<keyword evidence="6 7" id="KW-0472">Membrane</keyword>
<feature type="transmembrane region" description="Helical" evidence="7">
    <location>
        <begin position="146"/>
        <end position="167"/>
    </location>
</feature>
<sequence>MSLKADVLRGLKWTAGAKFGGQLVTWGITIFIMRLLAPADYGLLAMASVLIVFMNMVAEVGLGPALVQAHEVDTRQLRQAFGIFLLVNWALCLLLNLLAPAMAVFYDEPRLELVLRVLSVQFLFTPLAVVPEVLLQRQLDYKKRSLIDLSTAIFTSVATLLLALGHYGVWALVLGNVGATVWRTVLVNSIAPFPHWPSFAVGGMRKLLSFGGKVTVSRFLWMFFTQIDVVIVGRVLGSEVLGMYSVAMHLASMPVQRVSSILNQVAFPAFARHQHDRSLIAVQLLKVLRMLGFVAFPVLWGIASVAPELVAVLLGPGWSGAVMPLQVLALVMPLRAIVGFLPSVTDAVGRPEVAMHNVLVGCAVMPLAFWLGTQWGMVGVAYAWLLAYPVVLLINTRRMVAVVGLTLAQVSRHVAPSMLCGAAMFGAVWAVQLALRAYPDRRVVLAVEVLVGTASYLLSALALNRATLQEIGGAMFGKAGVPQQAHAD</sequence>
<feature type="transmembrane region" description="Helical" evidence="7">
    <location>
        <begin position="377"/>
        <end position="394"/>
    </location>
</feature>
<feature type="transmembrane region" description="Helical" evidence="7">
    <location>
        <begin position="43"/>
        <end position="67"/>
    </location>
</feature>
<evidence type="ECO:0000256" key="2">
    <source>
        <dbReference type="ARBA" id="ARBA00007430"/>
    </source>
</evidence>
<dbReference type="Proteomes" id="UP000199470">
    <property type="component" value="Unassembled WGS sequence"/>
</dbReference>
<organism evidence="8 9">
    <name type="scientific">Rugamonas rubra</name>
    <dbReference type="NCBI Taxonomy" id="758825"/>
    <lineage>
        <taxon>Bacteria</taxon>
        <taxon>Pseudomonadati</taxon>
        <taxon>Pseudomonadota</taxon>
        <taxon>Betaproteobacteria</taxon>
        <taxon>Burkholderiales</taxon>
        <taxon>Oxalobacteraceae</taxon>
        <taxon>Telluria group</taxon>
        <taxon>Rugamonas</taxon>
    </lineage>
</organism>
<dbReference type="AlphaFoldDB" id="A0A1I4IFW9"/>
<feature type="transmembrane region" description="Helical" evidence="7">
    <location>
        <begin position="79"/>
        <end position="101"/>
    </location>
</feature>
<dbReference type="Pfam" id="PF13440">
    <property type="entry name" value="Polysacc_synt_3"/>
    <property type="match status" value="1"/>
</dbReference>
<keyword evidence="4 7" id="KW-0812">Transmembrane</keyword>
<feature type="transmembrane region" description="Helical" evidence="7">
    <location>
        <begin position="219"/>
        <end position="237"/>
    </location>
</feature>
<dbReference type="STRING" id="758825.SAMN02982985_00545"/>